<dbReference type="Proteomes" id="UP001165121">
    <property type="component" value="Unassembled WGS sequence"/>
</dbReference>
<organism evidence="2 3">
    <name type="scientific">Phytophthora fragariaefolia</name>
    <dbReference type="NCBI Taxonomy" id="1490495"/>
    <lineage>
        <taxon>Eukaryota</taxon>
        <taxon>Sar</taxon>
        <taxon>Stramenopiles</taxon>
        <taxon>Oomycota</taxon>
        <taxon>Peronosporomycetes</taxon>
        <taxon>Peronosporales</taxon>
        <taxon>Peronosporaceae</taxon>
        <taxon>Phytophthora</taxon>
    </lineage>
</organism>
<accession>A0A9W7DC82</accession>
<keyword evidence="3" id="KW-1185">Reference proteome</keyword>
<gene>
    <name evidence="2" type="ORF">Pfra01_002957200</name>
</gene>
<dbReference type="AlphaFoldDB" id="A0A9W7DC82"/>
<evidence type="ECO:0000313" key="2">
    <source>
        <dbReference type="EMBL" id="GMG15849.1"/>
    </source>
</evidence>
<feature type="compositionally biased region" description="Basic and acidic residues" evidence="1">
    <location>
        <begin position="98"/>
        <end position="109"/>
    </location>
</feature>
<evidence type="ECO:0000256" key="1">
    <source>
        <dbReference type="SAM" id="MobiDB-lite"/>
    </source>
</evidence>
<feature type="compositionally biased region" description="Basic residues" evidence="1">
    <location>
        <begin position="192"/>
        <end position="201"/>
    </location>
</feature>
<proteinExistence type="predicted"/>
<feature type="region of interest" description="Disordered" evidence="1">
    <location>
        <begin position="171"/>
        <end position="219"/>
    </location>
</feature>
<reference evidence="2" key="1">
    <citation type="submission" date="2023-04" db="EMBL/GenBank/DDBJ databases">
        <title>Phytophthora fragariaefolia NBRC 109709.</title>
        <authorList>
            <person name="Ichikawa N."/>
            <person name="Sato H."/>
            <person name="Tonouchi N."/>
        </authorList>
    </citation>
    <scope>NUCLEOTIDE SEQUENCE</scope>
    <source>
        <strain evidence="2">NBRC 109709</strain>
    </source>
</reference>
<protein>
    <submittedName>
        <fullName evidence="2">Unnamed protein product</fullName>
    </submittedName>
</protein>
<feature type="compositionally biased region" description="Polar residues" evidence="1">
    <location>
        <begin position="110"/>
        <end position="120"/>
    </location>
</feature>
<feature type="region of interest" description="Disordered" evidence="1">
    <location>
        <begin position="85"/>
        <end position="123"/>
    </location>
</feature>
<dbReference type="EMBL" id="BSXT01018904">
    <property type="protein sequence ID" value="GMG15849.1"/>
    <property type="molecule type" value="Genomic_DNA"/>
</dbReference>
<comment type="caution">
    <text evidence="2">The sequence shown here is derived from an EMBL/GenBank/DDBJ whole genome shotgun (WGS) entry which is preliminary data.</text>
</comment>
<name>A0A9W7DC82_9STRA</name>
<sequence>MQVRTYEPATLDETVQFAEDKCGDRRRSRPRRRGWGSSTGRNWAWDDTEGKAVSRLANTAQKDPLSLAALRALILLAGIGREDATGGKAAASKTKVSRTLEVKGEDERQASLNNQQQEQSGRAAVWQNPVGGYTGAYGSGVRDSSYGLVGGGRGSGLGGGFGGRGVSGGQSFGRERGGGRGVLEHYGPQIRARSRSGRRRHLADTAERKGTGGTSAHGA</sequence>
<evidence type="ECO:0000313" key="3">
    <source>
        <dbReference type="Proteomes" id="UP001165121"/>
    </source>
</evidence>
<feature type="region of interest" description="Disordered" evidence="1">
    <location>
        <begin position="21"/>
        <end position="44"/>
    </location>
</feature>